<dbReference type="AlphaFoldDB" id="A0A7J7LN92"/>
<dbReference type="InterPro" id="IPR036504">
    <property type="entry name" value="CGI121/TPRKB_sf"/>
</dbReference>
<sequence>MVRRGEITESFKRCGISDDSTYVLVARFDASLDQINAVEKLIDGKKIDLEELDGRANKSQILKHYKISASELGISSLADAITCRIASRDAL</sequence>
<dbReference type="OrthoDB" id="329139at2759"/>
<proteinExistence type="inferred from homology"/>
<evidence type="ECO:0000256" key="2">
    <source>
        <dbReference type="ARBA" id="ARBA00005546"/>
    </source>
</evidence>
<dbReference type="InterPro" id="IPR013926">
    <property type="entry name" value="CGI121/TPRKB"/>
</dbReference>
<dbReference type="PANTHER" id="PTHR15840">
    <property type="entry name" value="CGI-121 FAMILY MEMBER"/>
    <property type="match status" value="1"/>
</dbReference>
<evidence type="ECO:0000313" key="7">
    <source>
        <dbReference type="Proteomes" id="UP000541444"/>
    </source>
</evidence>
<evidence type="ECO:0000313" key="6">
    <source>
        <dbReference type="EMBL" id="KAF6144022.1"/>
    </source>
</evidence>
<dbReference type="GO" id="GO:0005634">
    <property type="term" value="C:nucleus"/>
    <property type="evidence" value="ECO:0007669"/>
    <property type="project" value="UniProtKB-SubCell"/>
</dbReference>
<gene>
    <name evidence="6" type="ORF">GIB67_017630</name>
</gene>
<keyword evidence="7" id="KW-1185">Reference proteome</keyword>
<comment type="caution">
    <text evidence="6">The sequence shown here is derived from an EMBL/GenBank/DDBJ whole genome shotgun (WGS) entry which is preliminary data.</text>
</comment>
<keyword evidence="4 5" id="KW-0539">Nucleus</keyword>
<dbReference type="GO" id="GO:0005829">
    <property type="term" value="C:cytosol"/>
    <property type="evidence" value="ECO:0007669"/>
    <property type="project" value="TreeGrafter"/>
</dbReference>
<dbReference type="SUPFAM" id="SSF143870">
    <property type="entry name" value="PF0523-like"/>
    <property type="match status" value="1"/>
</dbReference>
<dbReference type="EMBL" id="JACGCM010002156">
    <property type="protein sequence ID" value="KAF6144022.1"/>
    <property type="molecule type" value="Genomic_DNA"/>
</dbReference>
<dbReference type="Gene3D" id="3.30.2380.10">
    <property type="entry name" value="CGI121/TPRKB"/>
    <property type="match status" value="1"/>
</dbReference>
<evidence type="ECO:0000256" key="5">
    <source>
        <dbReference type="RuleBase" id="RU004398"/>
    </source>
</evidence>
<comment type="subcellular location">
    <subcellularLocation>
        <location evidence="1">Nucleus</location>
    </subcellularLocation>
</comment>
<dbReference type="GO" id="GO:0002949">
    <property type="term" value="P:tRNA threonylcarbamoyladenosine modification"/>
    <property type="evidence" value="ECO:0007669"/>
    <property type="project" value="TreeGrafter"/>
</dbReference>
<comment type="similarity">
    <text evidence="2 5">Belongs to the CGI121/TPRKB family.</text>
</comment>
<dbReference type="Pfam" id="PF08617">
    <property type="entry name" value="CGI-121"/>
    <property type="match status" value="1"/>
</dbReference>
<evidence type="ECO:0000256" key="1">
    <source>
        <dbReference type="ARBA" id="ARBA00004123"/>
    </source>
</evidence>
<keyword evidence="3" id="KW-0819">tRNA processing</keyword>
<reference evidence="6 7" key="1">
    <citation type="journal article" date="2020" name="IScience">
        <title>Genome Sequencing of the Endangered Kingdonia uniflora (Circaeasteraceae, Ranunculales) Reveals Potential Mechanisms of Evolutionary Specialization.</title>
        <authorList>
            <person name="Sun Y."/>
            <person name="Deng T."/>
            <person name="Zhang A."/>
            <person name="Moore M.J."/>
            <person name="Landis J.B."/>
            <person name="Lin N."/>
            <person name="Zhang H."/>
            <person name="Zhang X."/>
            <person name="Huang J."/>
            <person name="Zhang X."/>
            <person name="Sun H."/>
            <person name="Wang H."/>
        </authorList>
    </citation>
    <scope>NUCLEOTIDE SEQUENCE [LARGE SCALE GENOMIC DNA]</scope>
    <source>
        <strain evidence="6">TB1705</strain>
        <tissue evidence="6">Leaf</tissue>
    </source>
</reference>
<name>A0A7J7LN92_9MAGN</name>
<protein>
    <submittedName>
        <fullName evidence="6">Uncharacterized protein</fullName>
    </submittedName>
</protein>
<dbReference type="Proteomes" id="UP000541444">
    <property type="component" value="Unassembled WGS sequence"/>
</dbReference>
<dbReference type="PANTHER" id="PTHR15840:SF10">
    <property type="entry name" value="EKC_KEOPS COMPLEX SUBUNIT TPRKB"/>
    <property type="match status" value="1"/>
</dbReference>
<evidence type="ECO:0000256" key="4">
    <source>
        <dbReference type="ARBA" id="ARBA00023242"/>
    </source>
</evidence>
<evidence type="ECO:0000256" key="3">
    <source>
        <dbReference type="ARBA" id="ARBA00022694"/>
    </source>
</evidence>
<dbReference type="GO" id="GO:0000408">
    <property type="term" value="C:EKC/KEOPS complex"/>
    <property type="evidence" value="ECO:0007669"/>
    <property type="project" value="TreeGrafter"/>
</dbReference>
<accession>A0A7J7LN92</accession>
<organism evidence="6 7">
    <name type="scientific">Kingdonia uniflora</name>
    <dbReference type="NCBI Taxonomy" id="39325"/>
    <lineage>
        <taxon>Eukaryota</taxon>
        <taxon>Viridiplantae</taxon>
        <taxon>Streptophyta</taxon>
        <taxon>Embryophyta</taxon>
        <taxon>Tracheophyta</taxon>
        <taxon>Spermatophyta</taxon>
        <taxon>Magnoliopsida</taxon>
        <taxon>Ranunculales</taxon>
        <taxon>Circaeasteraceae</taxon>
        <taxon>Kingdonia</taxon>
    </lineage>
</organism>